<dbReference type="AlphaFoldDB" id="H6QQ02"/>
<organism evidence="2 3">
    <name type="scientific">Puccinia graminis f. sp. tritici (strain CRL 75-36-700-3 / race SCCL)</name>
    <name type="common">Black stem rust fungus</name>
    <dbReference type="NCBI Taxonomy" id="418459"/>
    <lineage>
        <taxon>Eukaryota</taxon>
        <taxon>Fungi</taxon>
        <taxon>Dikarya</taxon>
        <taxon>Basidiomycota</taxon>
        <taxon>Pucciniomycotina</taxon>
        <taxon>Pucciniomycetes</taxon>
        <taxon>Pucciniales</taxon>
        <taxon>Pucciniaceae</taxon>
        <taxon>Puccinia</taxon>
    </lineage>
</organism>
<evidence type="ECO:0000313" key="3">
    <source>
        <dbReference type="Proteomes" id="UP000008783"/>
    </source>
</evidence>
<evidence type="ECO:0000256" key="1">
    <source>
        <dbReference type="SAM" id="MobiDB-lite"/>
    </source>
</evidence>
<gene>
    <name evidence="2" type="ORF">PGTG_20986</name>
</gene>
<dbReference type="VEuPathDB" id="FungiDB:PGTG_20986"/>
<feature type="region of interest" description="Disordered" evidence="1">
    <location>
        <begin position="95"/>
        <end position="129"/>
    </location>
</feature>
<sequence>MEDKRRATYRYTARQTVGEGVETKSLADAMEAWLQAGEDVGGDLGIDRALLLPKDGTTEDNSIWLGCNKPAAVNLAAQSYMQGEERATYRYRCSADSDGSTVDSGEDVGGDLGTDRSLLLARDSTTEEN</sequence>
<protein>
    <submittedName>
        <fullName evidence="2">Uncharacterized protein</fullName>
    </submittedName>
</protein>
<dbReference type="Proteomes" id="UP000008783">
    <property type="component" value="Unassembled WGS sequence"/>
</dbReference>
<accession>H6QQ02</accession>
<name>H6QQ02_PUCGT</name>
<dbReference type="RefSeq" id="XP_003890439.1">
    <property type="nucleotide sequence ID" value="XM_003890390.1"/>
</dbReference>
<proteinExistence type="predicted"/>
<dbReference type="EMBL" id="DS178268">
    <property type="protein sequence ID" value="EHS64525.1"/>
    <property type="molecule type" value="Genomic_DNA"/>
</dbReference>
<feature type="non-terminal residue" evidence="2">
    <location>
        <position position="129"/>
    </location>
</feature>
<dbReference type="InParanoid" id="H6QQ02"/>
<dbReference type="GeneID" id="13542667"/>
<keyword evidence="3" id="KW-1185">Reference proteome</keyword>
<dbReference type="KEGG" id="pgr:PGTG_20986"/>
<reference evidence="3" key="1">
    <citation type="journal article" date="2011" name="Proc. Natl. Acad. Sci. U.S.A.">
        <title>Obligate biotrophy features unraveled by the genomic analysis of rust fungi.</title>
        <authorList>
            <person name="Duplessis S."/>
            <person name="Cuomo C.A."/>
            <person name="Lin Y.-C."/>
            <person name="Aerts A."/>
            <person name="Tisserant E."/>
            <person name="Veneault-Fourrey C."/>
            <person name="Joly D.L."/>
            <person name="Hacquard S."/>
            <person name="Amselem J."/>
            <person name="Cantarel B.L."/>
            <person name="Chiu R."/>
            <person name="Coutinho P.M."/>
            <person name="Feau N."/>
            <person name="Field M."/>
            <person name="Frey P."/>
            <person name="Gelhaye E."/>
            <person name="Goldberg J."/>
            <person name="Grabherr M.G."/>
            <person name="Kodira C.D."/>
            <person name="Kohler A."/>
            <person name="Kuees U."/>
            <person name="Lindquist E.A."/>
            <person name="Lucas S.M."/>
            <person name="Mago R."/>
            <person name="Mauceli E."/>
            <person name="Morin E."/>
            <person name="Murat C."/>
            <person name="Pangilinan J.L."/>
            <person name="Park R."/>
            <person name="Pearson M."/>
            <person name="Quesneville H."/>
            <person name="Rouhier N."/>
            <person name="Sakthikumar S."/>
            <person name="Salamov A.A."/>
            <person name="Schmutz J."/>
            <person name="Selles B."/>
            <person name="Shapiro H."/>
            <person name="Tanguay P."/>
            <person name="Tuskan G.A."/>
            <person name="Henrissat B."/>
            <person name="Van de Peer Y."/>
            <person name="Rouze P."/>
            <person name="Ellis J.G."/>
            <person name="Dodds P.N."/>
            <person name="Schein J.E."/>
            <person name="Zhong S."/>
            <person name="Hamelin R.C."/>
            <person name="Grigoriev I.V."/>
            <person name="Szabo L.J."/>
            <person name="Martin F."/>
        </authorList>
    </citation>
    <scope>NUCLEOTIDE SEQUENCE [LARGE SCALE GENOMIC DNA]</scope>
    <source>
        <strain evidence="3">CRL 75-36-700-3 / race SCCL</strain>
    </source>
</reference>
<evidence type="ECO:0000313" key="2">
    <source>
        <dbReference type="EMBL" id="EHS64525.1"/>
    </source>
</evidence>
<dbReference type="HOGENOM" id="CLU_1954024_0_0_1"/>